<dbReference type="EMBL" id="JARQZJ010000014">
    <property type="protein sequence ID" value="KAK9872881.1"/>
    <property type="molecule type" value="Genomic_DNA"/>
</dbReference>
<comment type="caution">
    <text evidence="1">The sequence shown here is derived from an EMBL/GenBank/DDBJ whole genome shotgun (WGS) entry which is preliminary data.</text>
</comment>
<protein>
    <submittedName>
        <fullName evidence="1">Uncharacterized protein</fullName>
    </submittedName>
</protein>
<sequence>MFESRLRRERLCRFREWYTDEHLKNSCNEHTEYATDEEELSKETEWIRNKHCKKRRLNDTLSPPHQRAQAVRTAKESEKYIKAEGPPPVVMEGIEVNYNKIHKELSETLTHFQIKLINDNIKVNVFDSEN</sequence>
<proteinExistence type="predicted"/>
<dbReference type="Proteomes" id="UP001431783">
    <property type="component" value="Unassembled WGS sequence"/>
</dbReference>
<evidence type="ECO:0000313" key="2">
    <source>
        <dbReference type="Proteomes" id="UP001431783"/>
    </source>
</evidence>
<evidence type="ECO:0000313" key="1">
    <source>
        <dbReference type="EMBL" id="KAK9872881.1"/>
    </source>
</evidence>
<gene>
    <name evidence="1" type="ORF">WA026_020235</name>
</gene>
<organism evidence="1 2">
    <name type="scientific">Henosepilachna vigintioctopunctata</name>
    <dbReference type="NCBI Taxonomy" id="420089"/>
    <lineage>
        <taxon>Eukaryota</taxon>
        <taxon>Metazoa</taxon>
        <taxon>Ecdysozoa</taxon>
        <taxon>Arthropoda</taxon>
        <taxon>Hexapoda</taxon>
        <taxon>Insecta</taxon>
        <taxon>Pterygota</taxon>
        <taxon>Neoptera</taxon>
        <taxon>Endopterygota</taxon>
        <taxon>Coleoptera</taxon>
        <taxon>Polyphaga</taxon>
        <taxon>Cucujiformia</taxon>
        <taxon>Coccinelloidea</taxon>
        <taxon>Coccinellidae</taxon>
        <taxon>Epilachninae</taxon>
        <taxon>Epilachnini</taxon>
        <taxon>Henosepilachna</taxon>
    </lineage>
</organism>
<name>A0AAW1TYS6_9CUCU</name>
<accession>A0AAW1TYS6</accession>
<keyword evidence="2" id="KW-1185">Reference proteome</keyword>
<reference evidence="1 2" key="1">
    <citation type="submission" date="2023-03" db="EMBL/GenBank/DDBJ databases">
        <title>Genome insight into feeding habits of ladybird beetles.</title>
        <authorList>
            <person name="Li H.-S."/>
            <person name="Huang Y.-H."/>
            <person name="Pang H."/>
        </authorList>
    </citation>
    <scope>NUCLEOTIDE SEQUENCE [LARGE SCALE GENOMIC DNA]</scope>
    <source>
        <strain evidence="1">SYSU_2023b</strain>
        <tissue evidence="1">Whole body</tissue>
    </source>
</reference>
<dbReference type="AlphaFoldDB" id="A0AAW1TYS6"/>